<dbReference type="PANTHER" id="PTHR13516">
    <property type="entry name" value="RIBONUCLEASE P SUBUNIT P25"/>
    <property type="match status" value="1"/>
</dbReference>
<evidence type="ECO:0000313" key="6">
    <source>
        <dbReference type="Proteomes" id="UP000829196"/>
    </source>
</evidence>
<keyword evidence="6" id="KW-1185">Reference proteome</keyword>
<evidence type="ECO:0000313" key="5">
    <source>
        <dbReference type="EMBL" id="KAI0523348.1"/>
    </source>
</evidence>
<evidence type="ECO:0000259" key="4">
    <source>
        <dbReference type="Pfam" id="PF01918"/>
    </source>
</evidence>
<dbReference type="PANTHER" id="PTHR13516:SF3">
    <property type="entry name" value="ALBA DNA_RNA-BINDING PROTEIN"/>
    <property type="match status" value="1"/>
</dbReference>
<keyword evidence="3" id="KW-0539">Nucleus</keyword>
<dbReference type="AlphaFoldDB" id="A0A8T3C005"/>
<dbReference type="GO" id="GO:0005634">
    <property type="term" value="C:nucleus"/>
    <property type="evidence" value="ECO:0007669"/>
    <property type="project" value="UniProtKB-SubCell"/>
</dbReference>
<dbReference type="OrthoDB" id="424402at2759"/>
<dbReference type="Gene3D" id="3.30.110.20">
    <property type="entry name" value="Alba-like domain"/>
    <property type="match status" value="1"/>
</dbReference>
<gene>
    <name evidence="5" type="ORF">KFK09_005743</name>
</gene>
<dbReference type="Pfam" id="PF01918">
    <property type="entry name" value="Alba"/>
    <property type="match status" value="1"/>
</dbReference>
<dbReference type="InterPro" id="IPR002775">
    <property type="entry name" value="DNA/RNA-bd_Alba-like"/>
</dbReference>
<feature type="domain" description="DNA/RNA-binding protein Alba-like" evidence="4">
    <location>
        <begin position="18"/>
        <end position="76"/>
    </location>
</feature>
<dbReference type="InterPro" id="IPR051958">
    <property type="entry name" value="Alba-like_NAB"/>
</dbReference>
<dbReference type="SUPFAM" id="SSF82704">
    <property type="entry name" value="AlbA-like"/>
    <property type="match status" value="1"/>
</dbReference>
<accession>A0A8T3C005</accession>
<evidence type="ECO:0000256" key="2">
    <source>
        <dbReference type="ARBA" id="ARBA00008018"/>
    </source>
</evidence>
<comment type="subcellular location">
    <subcellularLocation>
        <location evidence="1">Nucleus</location>
    </subcellularLocation>
</comment>
<dbReference type="GO" id="GO:0003723">
    <property type="term" value="F:RNA binding"/>
    <property type="evidence" value="ECO:0007669"/>
    <property type="project" value="TreeGrafter"/>
</dbReference>
<comment type="similarity">
    <text evidence="2">Belongs to the histone-like Alba family.</text>
</comment>
<evidence type="ECO:0000256" key="1">
    <source>
        <dbReference type="ARBA" id="ARBA00004123"/>
    </source>
</evidence>
<comment type="caution">
    <text evidence="5">The sequence shown here is derived from an EMBL/GenBank/DDBJ whole genome shotgun (WGS) entry which is preliminary data.</text>
</comment>
<dbReference type="InterPro" id="IPR036882">
    <property type="entry name" value="Alba-like_dom_sf"/>
</dbReference>
<name>A0A8T3C005_DENNO</name>
<dbReference type="Proteomes" id="UP000829196">
    <property type="component" value="Unassembled WGS sequence"/>
</dbReference>
<reference evidence="5" key="1">
    <citation type="journal article" date="2022" name="Front. Genet.">
        <title>Chromosome-Scale Assembly of the Dendrobium nobile Genome Provides Insights Into the Molecular Mechanism of the Biosynthesis of the Medicinal Active Ingredient of Dendrobium.</title>
        <authorList>
            <person name="Xu Q."/>
            <person name="Niu S.-C."/>
            <person name="Li K.-L."/>
            <person name="Zheng P.-J."/>
            <person name="Zhang X.-J."/>
            <person name="Jia Y."/>
            <person name="Liu Y."/>
            <person name="Niu Y.-X."/>
            <person name="Yu L.-H."/>
            <person name="Chen D.-F."/>
            <person name="Zhang G.-Q."/>
        </authorList>
    </citation>
    <scope>NUCLEOTIDE SEQUENCE</scope>
    <source>
        <tissue evidence="5">Leaf</tissue>
    </source>
</reference>
<evidence type="ECO:0000256" key="3">
    <source>
        <dbReference type="ARBA" id="ARBA00023242"/>
    </source>
</evidence>
<proteinExistence type="inferred from homology"/>
<protein>
    <recommendedName>
        <fullName evidence="4">DNA/RNA-binding protein Alba-like domain-containing protein</fullName>
    </recommendedName>
</protein>
<sequence length="322" mass="34938">MEGWVGEEETVNLHGKTKSSPERAVGYCGRSLTKNNREKLATEIVLKAMGQAISKTVVIVEILKYRKGLLDCTKILSITDIWEPIEEGLVPLEMTRHVSMISISLSTRMLSRNSPGSQSNKNISSLSITISTSHRESHQLNSVMIHLVKDVVEVEVEEEEEEEEGAGAGAGARADMEDMKGMEGMEDIQTTKDIQESKDIQTTKDIQATKDMQTIKKMVNGILVGVVAVGVIEEVGDITMVDMNEAEEEVVGEASDAEEVGWVAVGGEISSSSKGALIGLSCSCEICMPCPSTGLSSKEGWLCFQFNANIRSPVCCLLFSMV</sequence>
<organism evidence="5 6">
    <name type="scientific">Dendrobium nobile</name>
    <name type="common">Orchid</name>
    <dbReference type="NCBI Taxonomy" id="94219"/>
    <lineage>
        <taxon>Eukaryota</taxon>
        <taxon>Viridiplantae</taxon>
        <taxon>Streptophyta</taxon>
        <taxon>Embryophyta</taxon>
        <taxon>Tracheophyta</taxon>
        <taxon>Spermatophyta</taxon>
        <taxon>Magnoliopsida</taxon>
        <taxon>Liliopsida</taxon>
        <taxon>Asparagales</taxon>
        <taxon>Orchidaceae</taxon>
        <taxon>Epidendroideae</taxon>
        <taxon>Malaxideae</taxon>
        <taxon>Dendrobiinae</taxon>
        <taxon>Dendrobium</taxon>
    </lineage>
</organism>
<dbReference type="EMBL" id="JAGYWB010000005">
    <property type="protein sequence ID" value="KAI0523348.1"/>
    <property type="molecule type" value="Genomic_DNA"/>
</dbReference>